<evidence type="ECO:0000313" key="2">
    <source>
        <dbReference type="Proteomes" id="UP001596274"/>
    </source>
</evidence>
<dbReference type="Proteomes" id="UP001596274">
    <property type="component" value="Unassembled WGS sequence"/>
</dbReference>
<protein>
    <submittedName>
        <fullName evidence="1">Uncharacterized protein</fullName>
    </submittedName>
</protein>
<organism evidence="1 2">
    <name type="scientific">Halorubrum pallidum</name>
    <dbReference type="NCBI Taxonomy" id="1526114"/>
    <lineage>
        <taxon>Archaea</taxon>
        <taxon>Methanobacteriati</taxon>
        <taxon>Methanobacteriota</taxon>
        <taxon>Stenosarchaea group</taxon>
        <taxon>Halobacteria</taxon>
        <taxon>Halobacteriales</taxon>
        <taxon>Haloferacaceae</taxon>
        <taxon>Halorubrum</taxon>
    </lineage>
</organism>
<evidence type="ECO:0000313" key="1">
    <source>
        <dbReference type="EMBL" id="MFC6770093.1"/>
    </source>
</evidence>
<sequence>MSDINEGEDSTLAKKIETRARSGGHVRIGLADGTAHQAYMIGDYEIEEPEWPGDEGSFWTRIEFPEAKEPNDLAGDQYPTQLGGVSATITGDGWEEIELWTDVQRVEDGDLERWESILLGKVESVEPLSEDQAE</sequence>
<dbReference type="EMBL" id="JBHSWT010000012">
    <property type="protein sequence ID" value="MFC6770093.1"/>
    <property type="molecule type" value="Genomic_DNA"/>
</dbReference>
<accession>A0ABD5SYS1</accession>
<reference evidence="1 2" key="1">
    <citation type="journal article" date="2019" name="Int. J. Syst. Evol. Microbiol.">
        <title>The Global Catalogue of Microorganisms (GCM) 10K type strain sequencing project: providing services to taxonomists for standard genome sequencing and annotation.</title>
        <authorList>
            <consortium name="The Broad Institute Genomics Platform"/>
            <consortium name="The Broad Institute Genome Sequencing Center for Infectious Disease"/>
            <person name="Wu L."/>
            <person name="Ma J."/>
        </authorList>
    </citation>
    <scope>NUCLEOTIDE SEQUENCE [LARGE SCALE GENOMIC DNA]</scope>
    <source>
        <strain evidence="1 2">PJ61</strain>
    </source>
</reference>
<dbReference type="AlphaFoldDB" id="A0ABD5SYS1"/>
<comment type="caution">
    <text evidence="1">The sequence shown here is derived from an EMBL/GenBank/DDBJ whole genome shotgun (WGS) entry which is preliminary data.</text>
</comment>
<keyword evidence="2" id="KW-1185">Reference proteome</keyword>
<name>A0ABD5SYS1_9EURY</name>
<proteinExistence type="predicted"/>
<gene>
    <name evidence="1" type="ORF">ACFQDD_00895</name>
</gene>